<keyword evidence="3" id="KW-0328">Glycosyltransferase</keyword>
<sequence length="259" mass="28217">MHRSISVVIPVRNDARMLERCLASLAEQTRPADEVLVVDNGSTDDSRAVAERFGATVVTEVRPGITAASARGFDAASGDIIARCDADSVLPPTWLARIEETLAADAGAVAVTGPATFYNLGGARGAVARFFYVSGYFVFMRLMLGHTVLFGSNCAVRAEVWRSISASVPRDDTELHDDMDLSYRLPASARVRFDRRLVVGISARPLGSWASYGRRLARAAHTFAEHFPEQLPHRRWMARRHSPSSLAGSASTTLREARS</sequence>
<dbReference type="PANTHER" id="PTHR43646">
    <property type="entry name" value="GLYCOSYLTRANSFERASE"/>
    <property type="match status" value="1"/>
</dbReference>
<evidence type="ECO:0000256" key="1">
    <source>
        <dbReference type="ARBA" id="ARBA00004236"/>
    </source>
</evidence>
<organism evidence="12 13">
    <name type="scientific">Microbacterium lushaniae</name>
    <dbReference type="NCBI Taxonomy" id="2614639"/>
    <lineage>
        <taxon>Bacteria</taxon>
        <taxon>Bacillati</taxon>
        <taxon>Actinomycetota</taxon>
        <taxon>Actinomycetes</taxon>
        <taxon>Micrococcales</taxon>
        <taxon>Microbacteriaceae</taxon>
        <taxon>Microbacterium</taxon>
    </lineage>
</organism>
<dbReference type="PANTHER" id="PTHR43646:SF2">
    <property type="entry name" value="GLYCOSYLTRANSFERASE 2-LIKE DOMAIN-CONTAINING PROTEIN"/>
    <property type="match status" value="1"/>
</dbReference>
<evidence type="ECO:0000256" key="9">
    <source>
        <dbReference type="ARBA" id="ARBA00040345"/>
    </source>
</evidence>
<dbReference type="GO" id="GO:0016757">
    <property type="term" value="F:glycosyltransferase activity"/>
    <property type="evidence" value="ECO:0007669"/>
    <property type="project" value="UniProtKB-KW"/>
</dbReference>
<evidence type="ECO:0000259" key="11">
    <source>
        <dbReference type="Pfam" id="PF00535"/>
    </source>
</evidence>
<dbReference type="AlphaFoldDB" id="A0A5J6L6U7"/>
<dbReference type="SUPFAM" id="SSF53448">
    <property type="entry name" value="Nucleotide-diphospho-sugar transferases"/>
    <property type="match status" value="1"/>
</dbReference>
<dbReference type="InterPro" id="IPR001173">
    <property type="entry name" value="Glyco_trans_2-like"/>
</dbReference>
<comment type="similarity">
    <text evidence="8">Belongs to the glycosyltransferase 2 family. CrtQ subfamily.</text>
</comment>
<evidence type="ECO:0000256" key="6">
    <source>
        <dbReference type="ARBA" id="ARBA00037281"/>
    </source>
</evidence>
<dbReference type="RefSeq" id="WP_150926207.1">
    <property type="nucleotide sequence ID" value="NZ_CP044232.1"/>
</dbReference>
<name>A0A5J6L6U7_9MICO</name>
<keyword evidence="4 12" id="KW-0808">Transferase</keyword>
<dbReference type="GO" id="GO:0005886">
    <property type="term" value="C:plasma membrane"/>
    <property type="evidence" value="ECO:0007669"/>
    <property type="project" value="UniProtKB-SubCell"/>
</dbReference>
<dbReference type="KEGG" id="mlz:F6J85_14870"/>
<comment type="function">
    <text evidence="6">Catalyzes the glycosylation of 4,4'-diaponeurosporenoate, i.e. the esterification of glucose at the C1'' position with the carboxyl group of 4,4'-diaponeurosporenic acid, to form glycosyl-4,4'-diaponeurosporenoate. This is a step in the biosynthesis of staphyloxanthin, an orange pigment present in most staphylococci strains.</text>
</comment>
<keyword evidence="5" id="KW-0472">Membrane</keyword>
<evidence type="ECO:0000256" key="5">
    <source>
        <dbReference type="ARBA" id="ARBA00023136"/>
    </source>
</evidence>
<reference evidence="13" key="1">
    <citation type="submission" date="2019-09" db="EMBL/GenBank/DDBJ databases">
        <title>Mumia zhuanghuii sp. nov. isolated from the intestinal contents of plateau pika (Ochotona curzoniae) in the Qinghai-Tibet plateau of China.</title>
        <authorList>
            <person name="Tian Z."/>
        </authorList>
    </citation>
    <scope>NUCLEOTIDE SEQUENCE [LARGE SCALE GENOMIC DNA]</scope>
    <source>
        <strain evidence="13">L-031</strain>
    </source>
</reference>
<evidence type="ECO:0000256" key="4">
    <source>
        <dbReference type="ARBA" id="ARBA00022679"/>
    </source>
</evidence>
<accession>A0A5J6L6U7</accession>
<protein>
    <recommendedName>
        <fullName evidence="9">4,4'-diaponeurosporenoate glycosyltransferase</fullName>
    </recommendedName>
</protein>
<dbReference type="CDD" id="cd00761">
    <property type="entry name" value="Glyco_tranf_GTA_type"/>
    <property type="match status" value="1"/>
</dbReference>
<dbReference type="Proteomes" id="UP000325516">
    <property type="component" value="Chromosome"/>
</dbReference>
<evidence type="ECO:0000256" key="8">
    <source>
        <dbReference type="ARBA" id="ARBA00038120"/>
    </source>
</evidence>
<keyword evidence="2" id="KW-1003">Cell membrane</keyword>
<evidence type="ECO:0000256" key="10">
    <source>
        <dbReference type="SAM" id="MobiDB-lite"/>
    </source>
</evidence>
<feature type="compositionally biased region" description="Polar residues" evidence="10">
    <location>
        <begin position="243"/>
        <end position="259"/>
    </location>
</feature>
<dbReference type="Gene3D" id="3.90.550.10">
    <property type="entry name" value="Spore Coat Polysaccharide Biosynthesis Protein SpsA, Chain A"/>
    <property type="match status" value="1"/>
</dbReference>
<keyword evidence="13" id="KW-1185">Reference proteome</keyword>
<dbReference type="Pfam" id="PF00535">
    <property type="entry name" value="Glycos_transf_2"/>
    <property type="match status" value="1"/>
</dbReference>
<evidence type="ECO:0000256" key="2">
    <source>
        <dbReference type="ARBA" id="ARBA00022475"/>
    </source>
</evidence>
<comment type="pathway">
    <text evidence="7">Carotenoid biosynthesis; staphyloxanthin biosynthesis; staphyloxanthin from farnesyl diphosphate: step 4/5.</text>
</comment>
<evidence type="ECO:0000313" key="12">
    <source>
        <dbReference type="EMBL" id="QEW04243.1"/>
    </source>
</evidence>
<evidence type="ECO:0000313" key="13">
    <source>
        <dbReference type="Proteomes" id="UP000325516"/>
    </source>
</evidence>
<gene>
    <name evidence="12" type="ORF">F6J85_14870</name>
</gene>
<dbReference type="EMBL" id="CP044232">
    <property type="protein sequence ID" value="QEW04243.1"/>
    <property type="molecule type" value="Genomic_DNA"/>
</dbReference>
<evidence type="ECO:0000256" key="7">
    <source>
        <dbReference type="ARBA" id="ARBA00037904"/>
    </source>
</evidence>
<dbReference type="InterPro" id="IPR029044">
    <property type="entry name" value="Nucleotide-diphossugar_trans"/>
</dbReference>
<evidence type="ECO:0000256" key="3">
    <source>
        <dbReference type="ARBA" id="ARBA00022676"/>
    </source>
</evidence>
<comment type="subcellular location">
    <subcellularLocation>
        <location evidence="1">Cell membrane</location>
    </subcellularLocation>
</comment>
<feature type="domain" description="Glycosyltransferase 2-like" evidence="11">
    <location>
        <begin position="6"/>
        <end position="155"/>
    </location>
</feature>
<proteinExistence type="inferred from homology"/>
<feature type="region of interest" description="Disordered" evidence="10">
    <location>
        <begin position="238"/>
        <end position="259"/>
    </location>
</feature>